<evidence type="ECO:0000256" key="5">
    <source>
        <dbReference type="ARBA" id="ARBA00023136"/>
    </source>
</evidence>
<keyword evidence="5 7" id="KW-0472">Membrane</keyword>
<dbReference type="eggNOG" id="KOG0254">
    <property type="taxonomic scope" value="Eukaryota"/>
</dbReference>
<keyword evidence="4 7" id="KW-1133">Transmembrane helix</keyword>
<dbReference type="PANTHER" id="PTHR23501:SF195">
    <property type="entry name" value="PEP5"/>
    <property type="match status" value="1"/>
</dbReference>
<evidence type="ECO:0000256" key="4">
    <source>
        <dbReference type="ARBA" id="ARBA00022989"/>
    </source>
</evidence>
<dbReference type="Pfam" id="PF06609">
    <property type="entry name" value="TRI12"/>
    <property type="match status" value="1"/>
</dbReference>
<feature type="transmembrane region" description="Helical" evidence="7">
    <location>
        <begin position="113"/>
        <end position="130"/>
    </location>
</feature>
<keyword evidence="2" id="KW-0813">Transport</keyword>
<feature type="transmembrane region" description="Helical" evidence="7">
    <location>
        <begin position="437"/>
        <end position="458"/>
    </location>
</feature>
<feature type="region of interest" description="Disordered" evidence="6">
    <location>
        <begin position="1"/>
        <end position="59"/>
    </location>
</feature>
<evidence type="ECO:0000256" key="7">
    <source>
        <dbReference type="SAM" id="Phobius"/>
    </source>
</evidence>
<gene>
    <name evidence="9" type="ORF">HMPREF1624_07820</name>
</gene>
<keyword evidence="10" id="KW-1185">Reference proteome</keyword>
<evidence type="ECO:0000256" key="2">
    <source>
        <dbReference type="ARBA" id="ARBA00022448"/>
    </source>
</evidence>
<dbReference type="AlphaFoldDB" id="U7PMK5"/>
<feature type="transmembrane region" description="Helical" evidence="7">
    <location>
        <begin position="229"/>
        <end position="253"/>
    </location>
</feature>
<sequence length="610" mass="64572">MADTQPAQTAVAHEVPAAAATEHSSSEHEASAAVGPHDNEKAAVERAEGGGAAGTTASHSYIPENDEDYDVTFKTWIVVFILSASYGISFWIVPAINSCAPTVATLLGDPTAYAWYVSIYLITITIAFMICGANSDLFGRRWFITGGNVLLFVGFIVGGSAKNNTAMLAAMGLIGFGAGNAQLAAFALPELLPNKWRHIAIVIADLFVLFSAVVGPVAGRFAVAVSTSAWRWLFYGPAIAAALSFLGLFLYYYPPAHPRGLPFRQAVRELDYGGALLFTVAAVLTLVGINYSIQLPSSDPKVVGTLVSGLGTLLVFALYETFVPLKQPLTPTRVFTKGRGRDLTAPFVAAFVVTMFYYAINVIYPTMINVFFTDANTSFRYQIVLTLPANLGLCFGAFLLSVLGTRIGHWRWTLTGSVFIMALFGALMGLVTPERKGLAIALVFIEQIGFGWAQYLSIAFVQFGTDQVELGIAGGLAGVSRFAGGAVAITVFSTILSNVTTKNMKALVPAAATAAGLPASSVDALLAALPLGATALEAVPGITDAIIAAAGKAYQQAYVVGVRTTALSSLSFGIVAIIACICCNDIDKKMNNKIEIYLENDVNADKNKYH</sequence>
<feature type="compositionally biased region" description="Basic and acidic residues" evidence="6">
    <location>
        <begin position="37"/>
        <end position="48"/>
    </location>
</feature>
<keyword evidence="3 7" id="KW-0812">Transmembrane</keyword>
<organism evidence="9 10">
    <name type="scientific">Sporothrix schenckii (strain ATCC 58251 / de Perez 2211183)</name>
    <name type="common">Rose-picker's disease fungus</name>
    <dbReference type="NCBI Taxonomy" id="1391915"/>
    <lineage>
        <taxon>Eukaryota</taxon>
        <taxon>Fungi</taxon>
        <taxon>Dikarya</taxon>
        <taxon>Ascomycota</taxon>
        <taxon>Pezizomycotina</taxon>
        <taxon>Sordariomycetes</taxon>
        <taxon>Sordariomycetidae</taxon>
        <taxon>Ophiostomatales</taxon>
        <taxon>Ophiostomataceae</taxon>
        <taxon>Sporothrix</taxon>
    </lineage>
</organism>
<feature type="transmembrane region" description="Helical" evidence="7">
    <location>
        <begin position="412"/>
        <end position="431"/>
    </location>
</feature>
<feature type="transmembrane region" description="Helical" evidence="7">
    <location>
        <begin position="75"/>
        <end position="93"/>
    </location>
</feature>
<evidence type="ECO:0000256" key="3">
    <source>
        <dbReference type="ARBA" id="ARBA00022692"/>
    </source>
</evidence>
<evidence type="ECO:0000313" key="9">
    <source>
        <dbReference type="EMBL" id="ERS95745.1"/>
    </source>
</evidence>
<proteinExistence type="predicted"/>
<dbReference type="SUPFAM" id="SSF103473">
    <property type="entry name" value="MFS general substrate transporter"/>
    <property type="match status" value="1"/>
</dbReference>
<dbReference type="Proteomes" id="UP000018087">
    <property type="component" value="Unassembled WGS sequence"/>
</dbReference>
<dbReference type="HOGENOM" id="CLU_000960_25_2_1"/>
<dbReference type="InterPro" id="IPR010573">
    <property type="entry name" value="MFS_Str1/Tri12-like"/>
</dbReference>
<name>U7PMK5_SPOS1</name>
<feature type="transmembrane region" description="Helical" evidence="7">
    <location>
        <begin position="167"/>
        <end position="188"/>
    </location>
</feature>
<dbReference type="GO" id="GO:0022857">
    <property type="term" value="F:transmembrane transporter activity"/>
    <property type="evidence" value="ECO:0007669"/>
    <property type="project" value="InterPro"/>
</dbReference>
<reference evidence="10" key="1">
    <citation type="journal article" date="2014" name="Genome Announc.">
        <title>Genome sequence of the pathogenic fungus Sporothrix schenckii (ATCC 58251).</title>
        <authorList>
            <person name="Cuomo C.A."/>
            <person name="Rodriguez-Del Valle N."/>
            <person name="Perez-Sanchez L."/>
            <person name="Abouelleil A."/>
            <person name="Goldberg J."/>
            <person name="Young S."/>
            <person name="Zeng Q."/>
            <person name="Birren B.W."/>
        </authorList>
    </citation>
    <scope>NUCLEOTIDE SEQUENCE [LARGE SCALE GENOMIC DNA]</scope>
    <source>
        <strain evidence="10">ATCC 58251 / de Perez 2211183</strain>
    </source>
</reference>
<comment type="subcellular location">
    <subcellularLocation>
        <location evidence="1">Membrane</location>
        <topology evidence="1">Multi-pass membrane protein</topology>
    </subcellularLocation>
</comment>
<dbReference type="InterPro" id="IPR036259">
    <property type="entry name" value="MFS_trans_sf"/>
</dbReference>
<feature type="transmembrane region" description="Helical" evidence="7">
    <location>
        <begin position="470"/>
        <end position="496"/>
    </location>
</feature>
<feature type="transmembrane region" description="Helical" evidence="7">
    <location>
        <begin position="200"/>
        <end position="223"/>
    </location>
</feature>
<feature type="domain" description="Major facilitator superfamily (MFS) profile" evidence="8">
    <location>
        <begin position="75"/>
        <end position="533"/>
    </location>
</feature>
<evidence type="ECO:0000259" key="8">
    <source>
        <dbReference type="PROSITE" id="PS50850"/>
    </source>
</evidence>
<feature type="transmembrane region" description="Helical" evidence="7">
    <location>
        <begin position="274"/>
        <end position="293"/>
    </location>
</feature>
<dbReference type="Gene3D" id="1.20.1250.20">
    <property type="entry name" value="MFS general substrate transporter like domains"/>
    <property type="match status" value="1"/>
</dbReference>
<feature type="transmembrane region" description="Helical" evidence="7">
    <location>
        <begin position="566"/>
        <end position="586"/>
    </location>
</feature>
<feature type="transmembrane region" description="Helical" evidence="7">
    <location>
        <begin position="343"/>
        <end position="360"/>
    </location>
</feature>
<dbReference type="PROSITE" id="PS50850">
    <property type="entry name" value="MFS"/>
    <property type="match status" value="1"/>
</dbReference>
<dbReference type="OrthoDB" id="4161376at2759"/>
<dbReference type="GO" id="GO:0005886">
    <property type="term" value="C:plasma membrane"/>
    <property type="evidence" value="ECO:0007669"/>
    <property type="project" value="TreeGrafter"/>
</dbReference>
<protein>
    <recommendedName>
        <fullName evidence="8">Major facilitator superfamily (MFS) profile domain-containing protein</fullName>
    </recommendedName>
</protein>
<accession>U7PMK5</accession>
<evidence type="ECO:0000256" key="6">
    <source>
        <dbReference type="SAM" id="MobiDB-lite"/>
    </source>
</evidence>
<dbReference type="InterPro" id="IPR020846">
    <property type="entry name" value="MFS_dom"/>
</dbReference>
<feature type="transmembrane region" description="Helical" evidence="7">
    <location>
        <begin position="142"/>
        <end position="161"/>
    </location>
</feature>
<feature type="compositionally biased region" description="Low complexity" evidence="6">
    <location>
        <begin position="7"/>
        <end position="23"/>
    </location>
</feature>
<evidence type="ECO:0000313" key="10">
    <source>
        <dbReference type="Proteomes" id="UP000018087"/>
    </source>
</evidence>
<dbReference type="EMBL" id="KI440852">
    <property type="protein sequence ID" value="ERS95745.1"/>
    <property type="molecule type" value="Genomic_DNA"/>
</dbReference>
<feature type="transmembrane region" description="Helical" evidence="7">
    <location>
        <begin position="380"/>
        <end position="400"/>
    </location>
</feature>
<dbReference type="PANTHER" id="PTHR23501">
    <property type="entry name" value="MAJOR FACILITATOR SUPERFAMILY"/>
    <property type="match status" value="1"/>
</dbReference>
<feature type="transmembrane region" description="Helical" evidence="7">
    <location>
        <begin position="305"/>
        <end position="322"/>
    </location>
</feature>
<evidence type="ECO:0000256" key="1">
    <source>
        <dbReference type="ARBA" id="ARBA00004141"/>
    </source>
</evidence>